<protein>
    <recommendedName>
        <fullName evidence="4">PD-(D/E)XK nuclease superfamily protein</fullName>
    </recommendedName>
</protein>
<evidence type="ECO:0000256" key="1">
    <source>
        <dbReference type="SAM" id="MobiDB-lite"/>
    </source>
</evidence>
<gene>
    <name evidence="2" type="ORF">QWY29_07130</name>
</gene>
<feature type="region of interest" description="Disordered" evidence="1">
    <location>
        <begin position="308"/>
        <end position="327"/>
    </location>
</feature>
<name>A0ABT8ESJ2_9ACTN</name>
<evidence type="ECO:0000313" key="2">
    <source>
        <dbReference type="EMBL" id="MDN4161127.1"/>
    </source>
</evidence>
<sequence>MTHIKPLPTAAKDTANDTASVDVAVGTGMNAAAPGENAVLYVATHVARGHGPDAADDTDGNTNRDVDCDTDGARDVGAGEEGGDTPFLLAMNRLAVARATTAAAAAPRRRARARSQAPDRSGLGYLFPGLAVGQPRFTGRGTSDLGRLTHILVQSHARTAQGGASADVLIGGLYAIAYDLIDANPNARRVLATEAVGLAMAYFNHFLPDRNWFLAGTEWRVAGGRVDLVWEHVASREVLFDEVKTSRVTNGRQVQPAWLAQARRYSTAGVEDFGAAFQGTRLVLLNAPDQARLIAPDLSVARLRPTPAEPARCEDGSTVLARPGGGA</sequence>
<keyword evidence="3" id="KW-1185">Reference proteome</keyword>
<dbReference type="Proteomes" id="UP001168537">
    <property type="component" value="Unassembled WGS sequence"/>
</dbReference>
<feature type="compositionally biased region" description="Basic and acidic residues" evidence="1">
    <location>
        <begin position="62"/>
        <end position="74"/>
    </location>
</feature>
<evidence type="ECO:0008006" key="4">
    <source>
        <dbReference type="Google" id="ProtNLM"/>
    </source>
</evidence>
<feature type="region of interest" description="Disordered" evidence="1">
    <location>
        <begin position="51"/>
        <end position="84"/>
    </location>
</feature>
<dbReference type="EMBL" id="JAUHJR010000002">
    <property type="protein sequence ID" value="MDN4161127.1"/>
    <property type="molecule type" value="Genomic_DNA"/>
</dbReference>
<organism evidence="2 3">
    <name type="scientific">Nocardioides abyssi</name>
    <dbReference type="NCBI Taxonomy" id="3058370"/>
    <lineage>
        <taxon>Bacteria</taxon>
        <taxon>Bacillati</taxon>
        <taxon>Actinomycetota</taxon>
        <taxon>Actinomycetes</taxon>
        <taxon>Propionibacteriales</taxon>
        <taxon>Nocardioidaceae</taxon>
        <taxon>Nocardioides</taxon>
    </lineage>
</organism>
<accession>A0ABT8ESJ2</accession>
<dbReference type="RefSeq" id="WP_300960024.1">
    <property type="nucleotide sequence ID" value="NZ_JAUHJR010000002.1"/>
</dbReference>
<reference evidence="2" key="1">
    <citation type="submission" date="2023-06" db="EMBL/GenBank/DDBJ databases">
        <title>Draft genome sequence of Nocardioides sp. SOB72.</title>
        <authorList>
            <person name="Zhang G."/>
        </authorList>
    </citation>
    <scope>NUCLEOTIDE SEQUENCE</scope>
    <source>
        <strain evidence="2">SOB72</strain>
    </source>
</reference>
<evidence type="ECO:0000313" key="3">
    <source>
        <dbReference type="Proteomes" id="UP001168537"/>
    </source>
</evidence>
<comment type="caution">
    <text evidence="2">The sequence shown here is derived from an EMBL/GenBank/DDBJ whole genome shotgun (WGS) entry which is preliminary data.</text>
</comment>
<proteinExistence type="predicted"/>